<organism evidence="4 5">
    <name type="scientific">Saprolegnia diclina (strain VS20)</name>
    <dbReference type="NCBI Taxonomy" id="1156394"/>
    <lineage>
        <taxon>Eukaryota</taxon>
        <taxon>Sar</taxon>
        <taxon>Stramenopiles</taxon>
        <taxon>Oomycota</taxon>
        <taxon>Saprolegniomycetes</taxon>
        <taxon>Saprolegniales</taxon>
        <taxon>Saprolegniaceae</taxon>
        <taxon>Saprolegnia</taxon>
    </lineage>
</organism>
<dbReference type="Gene3D" id="3.40.50.720">
    <property type="entry name" value="NAD(P)-binding Rossmann-like Domain"/>
    <property type="match status" value="1"/>
</dbReference>
<dbReference type="InterPro" id="IPR051276">
    <property type="entry name" value="Saccharopine_DH-like_oxidrdct"/>
</dbReference>
<dbReference type="eggNOG" id="KOG2733">
    <property type="taxonomic scope" value="Eukaryota"/>
</dbReference>
<sequence length="414" mass="44725">MGSREFDIIVFGASGFTGQYVVLDLAKRVLSMPNLRWALAGRSSAKLHEVYAKIVAALPAYSSQPAIPIVLADVHNAPSLDAMSQRARVLLNCTGPYEYFGEPVVASCVQHGTHYLDITGEAHFILEMMAKYHDAARAKGALVVSAMGFDSVPTEVCAAFASAQFPPLGRVATTEVLMGIDSSHGHATTYECVVLMANPSHRAKTARYYDAVRPPATKTSQGLLSRYLFSYDARIGKFAARFMGADAYLLELSNPGVETQVYFYVQHFGYVILLALFGLLLGLLGWCEPGRRLLIKYPSFFTAGAFTHAGPTQDEMATASFTHFCIARGYQDVAKAGGALDWQVKVRLDGPEPGYVATPICLVEAALVVVQDEVSAKTLPRGVLTPGAAFKHSDFIAKLQQRGLQFSVLSAGPI</sequence>
<gene>
    <name evidence="4" type="ORF">SDRG_00559</name>
</gene>
<dbReference type="Proteomes" id="UP000030762">
    <property type="component" value="Unassembled WGS sequence"/>
</dbReference>
<reference evidence="4 5" key="1">
    <citation type="submission" date="2012-04" db="EMBL/GenBank/DDBJ databases">
        <title>The Genome Sequence of Saprolegnia declina VS20.</title>
        <authorList>
            <consortium name="The Broad Institute Genome Sequencing Platform"/>
            <person name="Russ C."/>
            <person name="Nusbaum C."/>
            <person name="Tyler B."/>
            <person name="van West P."/>
            <person name="Dieguez-Uribeondo J."/>
            <person name="de Bruijn I."/>
            <person name="Tripathy S."/>
            <person name="Jiang R."/>
            <person name="Young S.K."/>
            <person name="Zeng Q."/>
            <person name="Gargeya S."/>
            <person name="Fitzgerald M."/>
            <person name="Haas B."/>
            <person name="Abouelleil A."/>
            <person name="Alvarado L."/>
            <person name="Arachchi H.M."/>
            <person name="Berlin A."/>
            <person name="Chapman S.B."/>
            <person name="Goldberg J."/>
            <person name="Griggs A."/>
            <person name="Gujja S."/>
            <person name="Hansen M."/>
            <person name="Howarth C."/>
            <person name="Imamovic A."/>
            <person name="Larimer J."/>
            <person name="McCowen C."/>
            <person name="Montmayeur A."/>
            <person name="Murphy C."/>
            <person name="Neiman D."/>
            <person name="Pearson M."/>
            <person name="Priest M."/>
            <person name="Roberts A."/>
            <person name="Saif S."/>
            <person name="Shea T."/>
            <person name="Sisk P."/>
            <person name="Sykes S."/>
            <person name="Wortman J."/>
            <person name="Nusbaum C."/>
            <person name="Birren B."/>
        </authorList>
    </citation>
    <scope>NUCLEOTIDE SEQUENCE [LARGE SCALE GENOMIC DNA]</scope>
    <source>
        <strain evidence="4 5">VS20</strain>
    </source>
</reference>
<proteinExistence type="inferred from homology"/>
<keyword evidence="2" id="KW-1133">Transmembrane helix</keyword>
<dbReference type="OrthoDB" id="10268090at2759"/>
<dbReference type="AlphaFoldDB" id="T0R8N5"/>
<feature type="transmembrane region" description="Helical" evidence="2">
    <location>
        <begin position="268"/>
        <end position="287"/>
    </location>
</feature>
<keyword evidence="2" id="KW-0472">Membrane</keyword>
<evidence type="ECO:0000256" key="1">
    <source>
        <dbReference type="ARBA" id="ARBA00038048"/>
    </source>
</evidence>
<dbReference type="RefSeq" id="XP_008604263.1">
    <property type="nucleotide sequence ID" value="XM_008606041.1"/>
</dbReference>
<name>T0R8N5_SAPDV</name>
<accession>T0R8N5</accession>
<dbReference type="InterPro" id="IPR036291">
    <property type="entry name" value="NAD(P)-bd_dom_sf"/>
</dbReference>
<dbReference type="VEuPathDB" id="FungiDB:SDRG_00559"/>
<protein>
    <submittedName>
        <fullName evidence="4">Saccharopine dehydrogenase</fullName>
    </submittedName>
</protein>
<keyword evidence="2" id="KW-0812">Transmembrane</keyword>
<dbReference type="GO" id="GO:0009247">
    <property type="term" value="P:glycolipid biosynthetic process"/>
    <property type="evidence" value="ECO:0007669"/>
    <property type="project" value="TreeGrafter"/>
</dbReference>
<evidence type="ECO:0000256" key="2">
    <source>
        <dbReference type="SAM" id="Phobius"/>
    </source>
</evidence>
<dbReference type="GeneID" id="19941286"/>
<evidence type="ECO:0000259" key="3">
    <source>
        <dbReference type="Pfam" id="PF03435"/>
    </source>
</evidence>
<dbReference type="Pfam" id="PF03435">
    <property type="entry name" value="Sacchrp_dh_NADP"/>
    <property type="match status" value="1"/>
</dbReference>
<dbReference type="GO" id="GO:0005886">
    <property type="term" value="C:plasma membrane"/>
    <property type="evidence" value="ECO:0007669"/>
    <property type="project" value="TreeGrafter"/>
</dbReference>
<dbReference type="InterPro" id="IPR005097">
    <property type="entry name" value="Sacchrp_dh_NADP-bd"/>
</dbReference>
<dbReference type="GO" id="GO:0005811">
    <property type="term" value="C:lipid droplet"/>
    <property type="evidence" value="ECO:0007669"/>
    <property type="project" value="TreeGrafter"/>
</dbReference>
<keyword evidence="5" id="KW-1185">Reference proteome</keyword>
<feature type="domain" description="Saccharopine dehydrogenase NADP binding" evidence="3">
    <location>
        <begin position="8"/>
        <end position="144"/>
    </location>
</feature>
<dbReference type="PANTHER" id="PTHR12286:SF5">
    <property type="entry name" value="SACCHAROPINE DEHYDROGENASE-LIKE OXIDOREDUCTASE"/>
    <property type="match status" value="1"/>
</dbReference>
<dbReference type="EMBL" id="JH767132">
    <property type="protein sequence ID" value="EQC42840.1"/>
    <property type="molecule type" value="Genomic_DNA"/>
</dbReference>
<dbReference type="InParanoid" id="T0R8N5"/>
<comment type="similarity">
    <text evidence="1">Belongs to the saccharopine dehydrogenase family.</text>
</comment>
<dbReference type="PANTHER" id="PTHR12286">
    <property type="entry name" value="SACCHAROPINE DEHYDROGENASE-LIKE OXIDOREDUCTASE"/>
    <property type="match status" value="1"/>
</dbReference>
<evidence type="ECO:0000313" key="4">
    <source>
        <dbReference type="EMBL" id="EQC42840.1"/>
    </source>
</evidence>
<dbReference type="SUPFAM" id="SSF51735">
    <property type="entry name" value="NAD(P)-binding Rossmann-fold domains"/>
    <property type="match status" value="1"/>
</dbReference>
<dbReference type="OMA" id="MQLRYHD"/>
<dbReference type="GO" id="GO:0005739">
    <property type="term" value="C:mitochondrion"/>
    <property type="evidence" value="ECO:0007669"/>
    <property type="project" value="TreeGrafter"/>
</dbReference>
<evidence type="ECO:0000313" key="5">
    <source>
        <dbReference type="Proteomes" id="UP000030762"/>
    </source>
</evidence>